<evidence type="ECO:0000256" key="2">
    <source>
        <dbReference type="ARBA" id="ARBA00022448"/>
    </source>
</evidence>
<dbReference type="Gene3D" id="1.10.10.10">
    <property type="entry name" value="Winged helix-like DNA-binding domain superfamily/Winged helix DNA-binding domain"/>
    <property type="match status" value="1"/>
</dbReference>
<evidence type="ECO:0000313" key="5">
    <source>
        <dbReference type="EMBL" id="KPM38409.1"/>
    </source>
</evidence>
<dbReference type="GO" id="GO:0043328">
    <property type="term" value="P:protein transport to vacuole involved in ubiquitin-dependent protein catabolic process via the multivesicular body sorting pathway"/>
    <property type="evidence" value="ECO:0007669"/>
    <property type="project" value="TreeGrafter"/>
</dbReference>
<dbReference type="InterPro" id="IPR008570">
    <property type="entry name" value="ESCRT-II_cplx_Vps25-sub"/>
</dbReference>
<dbReference type="Gene3D" id="1.10.10.570">
    <property type="entry name" value="Winged helix' DNA-binding domain. Chain C. Domain 1"/>
    <property type="match status" value="1"/>
</dbReference>
<organism evidence="5 6">
    <name type="scientific">Neonectria ditissima</name>
    <dbReference type="NCBI Taxonomy" id="78410"/>
    <lineage>
        <taxon>Eukaryota</taxon>
        <taxon>Fungi</taxon>
        <taxon>Dikarya</taxon>
        <taxon>Ascomycota</taxon>
        <taxon>Pezizomycotina</taxon>
        <taxon>Sordariomycetes</taxon>
        <taxon>Hypocreomycetidae</taxon>
        <taxon>Hypocreales</taxon>
        <taxon>Nectriaceae</taxon>
        <taxon>Neonectria</taxon>
    </lineage>
</organism>
<feature type="region of interest" description="Disordered" evidence="4">
    <location>
        <begin position="1"/>
        <end position="27"/>
    </location>
</feature>
<evidence type="ECO:0000256" key="1">
    <source>
        <dbReference type="ARBA" id="ARBA00009674"/>
    </source>
</evidence>
<dbReference type="PANTHER" id="PTHR13149:SF0">
    <property type="entry name" value="VACUOLAR PROTEIN-SORTING-ASSOCIATED PROTEIN 25"/>
    <property type="match status" value="1"/>
</dbReference>
<reference evidence="5 6" key="1">
    <citation type="submission" date="2015-09" db="EMBL/GenBank/DDBJ databases">
        <title>Draft genome of a European isolate of the apple canker pathogen Neonectria ditissima.</title>
        <authorList>
            <person name="Gomez-Cortecero A."/>
            <person name="Harrison R.J."/>
            <person name="Armitage A.D."/>
        </authorList>
    </citation>
    <scope>NUCLEOTIDE SEQUENCE [LARGE SCALE GENOMIC DNA]</scope>
    <source>
        <strain evidence="5 6">R09/05</strain>
    </source>
</reference>
<dbReference type="Proteomes" id="UP000050424">
    <property type="component" value="Unassembled WGS sequence"/>
</dbReference>
<dbReference type="GO" id="GO:0005198">
    <property type="term" value="F:structural molecule activity"/>
    <property type="evidence" value="ECO:0007669"/>
    <property type="project" value="TreeGrafter"/>
</dbReference>
<proteinExistence type="inferred from homology"/>
<evidence type="ECO:0000256" key="3">
    <source>
        <dbReference type="ARBA" id="ARBA00022927"/>
    </source>
</evidence>
<name>A0A0P7AKW7_9HYPO</name>
<dbReference type="Pfam" id="PF05871">
    <property type="entry name" value="ESCRT-II"/>
    <property type="match status" value="1"/>
</dbReference>
<sequence length="224" mass="24531">MATATAATSPAAAKPSEVPSSSSAAANPGSGSFAFPREYHFPAFYTRQTNLTTLHAQHTKWSALILAYARHHRIFRLALSSAADSDLFFNRRIDRRLHPDDIRDVVDFMRKDGRAEYVAGGSSGDVVFLYWRKPDEWAGLVESYVDESGQKGSVLTVYELVEGDGTIGTGKLPLQPLSNAIVLTDAIDIHGMDNEILLKALNVLVKRGKAQIFGQDDSLGVKFF</sequence>
<dbReference type="SUPFAM" id="SSF46785">
    <property type="entry name" value="Winged helix' DNA-binding domain"/>
    <property type="match status" value="2"/>
</dbReference>
<protein>
    <recommendedName>
        <fullName evidence="7">Vacuolar protein-sorting-associated protein 25</fullName>
    </recommendedName>
</protein>
<dbReference type="AlphaFoldDB" id="A0A0P7AKW7"/>
<dbReference type="InterPro" id="IPR014041">
    <property type="entry name" value="ESCRT-II_cplx_Vps25-sub_N"/>
</dbReference>
<keyword evidence="6" id="KW-1185">Reference proteome</keyword>
<comment type="caution">
    <text evidence="5">The sequence shown here is derived from an EMBL/GenBank/DDBJ whole genome shotgun (WGS) entry which is preliminary data.</text>
</comment>
<dbReference type="OrthoDB" id="245150at2759"/>
<keyword evidence="3" id="KW-0653">Protein transport</keyword>
<dbReference type="InterPro" id="IPR036390">
    <property type="entry name" value="WH_DNA-bd_sf"/>
</dbReference>
<dbReference type="EMBL" id="LKCW01000135">
    <property type="protein sequence ID" value="KPM38409.1"/>
    <property type="molecule type" value="Genomic_DNA"/>
</dbReference>
<dbReference type="GO" id="GO:0000814">
    <property type="term" value="C:ESCRT II complex"/>
    <property type="evidence" value="ECO:0007669"/>
    <property type="project" value="InterPro"/>
</dbReference>
<dbReference type="STRING" id="78410.A0A0P7AKW7"/>
<dbReference type="InterPro" id="IPR036388">
    <property type="entry name" value="WH-like_DNA-bd_sf"/>
</dbReference>
<dbReference type="PANTHER" id="PTHR13149">
    <property type="entry name" value="VACUOLAR PROTEIN SORTING-ASSOCIATED PROTEIN VPS25"/>
    <property type="match status" value="1"/>
</dbReference>
<evidence type="ECO:0000313" key="6">
    <source>
        <dbReference type="Proteomes" id="UP000050424"/>
    </source>
</evidence>
<evidence type="ECO:0000256" key="4">
    <source>
        <dbReference type="SAM" id="MobiDB-lite"/>
    </source>
</evidence>
<evidence type="ECO:0008006" key="7">
    <source>
        <dbReference type="Google" id="ProtNLM"/>
    </source>
</evidence>
<keyword evidence="2" id="KW-0813">Transport</keyword>
<comment type="similarity">
    <text evidence="1">Belongs to the VPS25 family.</text>
</comment>
<accession>A0A0P7AKW7</accession>
<gene>
    <name evidence="5" type="ORF">AK830_g8168</name>
</gene>
<dbReference type="GO" id="GO:0042803">
    <property type="term" value="F:protein homodimerization activity"/>
    <property type="evidence" value="ECO:0007669"/>
    <property type="project" value="TreeGrafter"/>
</dbReference>